<accession>A0AAE3ZDZ5</accession>
<evidence type="ECO:0000259" key="6">
    <source>
        <dbReference type="Pfam" id="PF02782"/>
    </source>
</evidence>
<gene>
    <name evidence="7" type="ORF">JOF55_002094</name>
</gene>
<dbReference type="PANTHER" id="PTHR43095:SF5">
    <property type="entry name" value="XYLULOSE KINASE"/>
    <property type="match status" value="1"/>
</dbReference>
<comment type="similarity">
    <text evidence="1">Belongs to the FGGY kinase family.</text>
</comment>
<dbReference type="Pfam" id="PF02782">
    <property type="entry name" value="FGGY_C"/>
    <property type="match status" value="1"/>
</dbReference>
<reference evidence="7" key="1">
    <citation type="submission" date="2023-07" db="EMBL/GenBank/DDBJ databases">
        <title>Sequencing the genomes of 1000 actinobacteria strains.</title>
        <authorList>
            <person name="Klenk H.-P."/>
        </authorList>
    </citation>
    <scope>NUCLEOTIDE SEQUENCE</scope>
    <source>
        <strain evidence="7">DSM 45977</strain>
    </source>
</reference>
<dbReference type="InterPro" id="IPR050406">
    <property type="entry name" value="FGGY_Carb_Kinase"/>
</dbReference>
<dbReference type="Gene3D" id="3.30.420.40">
    <property type="match status" value="2"/>
</dbReference>
<dbReference type="InterPro" id="IPR043129">
    <property type="entry name" value="ATPase_NBD"/>
</dbReference>
<proteinExistence type="inferred from homology"/>
<dbReference type="EMBL" id="JAVDXW010000001">
    <property type="protein sequence ID" value="MDR7301913.1"/>
    <property type="molecule type" value="Genomic_DNA"/>
</dbReference>
<feature type="domain" description="Carbohydrate kinase FGGY C-terminal" evidence="6">
    <location>
        <begin position="264"/>
        <end position="438"/>
    </location>
</feature>
<keyword evidence="4" id="KW-0418">Kinase</keyword>
<keyword evidence="8" id="KW-1185">Reference proteome</keyword>
<feature type="domain" description="Carbohydrate kinase FGGY N-terminal" evidence="5">
    <location>
        <begin position="14"/>
        <end position="252"/>
    </location>
</feature>
<keyword evidence="3 7" id="KW-0808">Transferase</keyword>
<evidence type="ECO:0000256" key="4">
    <source>
        <dbReference type="ARBA" id="ARBA00022777"/>
    </source>
</evidence>
<dbReference type="CDD" id="cd07783">
    <property type="entry name" value="ASKHA_NBD_FGGY_SePSK_AtXK1-like"/>
    <property type="match status" value="1"/>
</dbReference>
<dbReference type="InterPro" id="IPR018485">
    <property type="entry name" value="FGGY_C"/>
</dbReference>
<dbReference type="EC" id="2.7.1.17" evidence="7"/>
<dbReference type="Proteomes" id="UP001180845">
    <property type="component" value="Unassembled WGS sequence"/>
</dbReference>
<evidence type="ECO:0000256" key="2">
    <source>
        <dbReference type="ARBA" id="ARBA00022629"/>
    </source>
</evidence>
<keyword evidence="2" id="KW-0859">Xylose metabolism</keyword>
<organism evidence="7 8">
    <name type="scientific">Haloactinomyces albus</name>
    <dbReference type="NCBI Taxonomy" id="1352928"/>
    <lineage>
        <taxon>Bacteria</taxon>
        <taxon>Bacillati</taxon>
        <taxon>Actinomycetota</taxon>
        <taxon>Actinomycetes</taxon>
        <taxon>Actinopolysporales</taxon>
        <taxon>Actinopolysporaceae</taxon>
        <taxon>Haloactinomyces</taxon>
    </lineage>
</organism>
<protein>
    <submittedName>
        <fullName evidence="7">Xylulokinase</fullName>
        <ecNumber evidence="7">2.7.1.17</ecNumber>
    </submittedName>
</protein>
<dbReference type="AlphaFoldDB" id="A0AAE3ZDZ5"/>
<evidence type="ECO:0000256" key="3">
    <source>
        <dbReference type="ARBA" id="ARBA00022679"/>
    </source>
</evidence>
<dbReference type="GO" id="GO:0042732">
    <property type="term" value="P:D-xylose metabolic process"/>
    <property type="evidence" value="ECO:0007669"/>
    <property type="project" value="UniProtKB-KW"/>
</dbReference>
<dbReference type="Pfam" id="PF00370">
    <property type="entry name" value="FGGY_N"/>
    <property type="match status" value="1"/>
</dbReference>
<comment type="caution">
    <text evidence="7">The sequence shown here is derived from an EMBL/GenBank/DDBJ whole genome shotgun (WGS) entry which is preliminary data.</text>
</comment>
<dbReference type="PANTHER" id="PTHR43095">
    <property type="entry name" value="SUGAR KINASE"/>
    <property type="match status" value="1"/>
</dbReference>
<evidence type="ECO:0000313" key="7">
    <source>
        <dbReference type="EMBL" id="MDR7301913.1"/>
    </source>
</evidence>
<dbReference type="GO" id="GO:0004856">
    <property type="term" value="F:D-xylulokinase activity"/>
    <property type="evidence" value="ECO:0007669"/>
    <property type="project" value="UniProtKB-EC"/>
</dbReference>
<name>A0AAE3ZDZ5_9ACTN</name>
<dbReference type="RefSeq" id="WP_310272999.1">
    <property type="nucleotide sequence ID" value="NZ_JAVDXW010000001.1"/>
</dbReference>
<evidence type="ECO:0000313" key="8">
    <source>
        <dbReference type="Proteomes" id="UP001180845"/>
    </source>
</evidence>
<dbReference type="InterPro" id="IPR000577">
    <property type="entry name" value="Carb_kinase_FGGY"/>
</dbReference>
<evidence type="ECO:0000259" key="5">
    <source>
        <dbReference type="Pfam" id="PF00370"/>
    </source>
</evidence>
<dbReference type="InterPro" id="IPR018484">
    <property type="entry name" value="FGGY_N"/>
</dbReference>
<sequence>MSSDSPGDVDAPLVAGIDVATATVRVEVRDASGALAAAASVPLPRPVRGPDGASEQDAGSWWPAVRAALGECTTKLGRRRRAVRALAIAATSGTVVAVDAAGEPVGPALMYDDRRAESEAAIAREAGARRWQRIGITPSAGSGLARIGWLAAHADDPKVRFLHTPDLIAEHLLGRPVATDTSHALKSGYDPVHAEWAQEALVPLGVDIDRLPDVVRPAQPLGRLSPAAAAETGLPVTCEVRSGMTDGCAGQLASGAVEPGRIVTVLGTTLVVKGVSTELVHDPTGAVYSHLHPEGTWLPGGASNTGGEALSDVDPERLAGLDRAAEERGPSRTVCYPLRRDGERFPFPAPQARGFLLEPAGDEIDLHRARLEGVAFCERLALDRMAELGVPATSPILTTGGGARSRLWCGIRASVLGRPIARVPRAGTALGAALLAATGTLHPDLSTAAHAMVPASERIDPIAEETGPLDRSYRRFLAALHEQGWLNT</sequence>
<keyword evidence="2" id="KW-0119">Carbohydrate metabolism</keyword>
<evidence type="ECO:0000256" key="1">
    <source>
        <dbReference type="ARBA" id="ARBA00009156"/>
    </source>
</evidence>
<dbReference type="PIRSF" id="PIRSF000538">
    <property type="entry name" value="GlpK"/>
    <property type="match status" value="1"/>
</dbReference>
<dbReference type="SUPFAM" id="SSF53067">
    <property type="entry name" value="Actin-like ATPase domain"/>
    <property type="match status" value="2"/>
</dbReference>